<evidence type="ECO:0000313" key="3">
    <source>
        <dbReference type="EMBL" id="MFD2738798.1"/>
    </source>
</evidence>
<gene>
    <name evidence="3" type="ORF">ACFSUD_04365</name>
</gene>
<dbReference type="EMBL" id="JBHUMP010000002">
    <property type="protein sequence ID" value="MFD2738798.1"/>
    <property type="molecule type" value="Genomic_DNA"/>
</dbReference>
<name>A0ABW5TYQ9_9RHOB</name>
<accession>A0ABW5TYQ9</accession>
<dbReference type="Gene3D" id="3.10.105.10">
    <property type="entry name" value="Dipeptide-binding Protein, Domain 3"/>
    <property type="match status" value="2"/>
</dbReference>
<keyword evidence="4" id="KW-1185">Reference proteome</keyword>
<dbReference type="SUPFAM" id="SSF53850">
    <property type="entry name" value="Periplasmic binding protein-like II"/>
    <property type="match status" value="1"/>
</dbReference>
<keyword evidence="1" id="KW-0732">Signal</keyword>
<dbReference type="Proteomes" id="UP001597474">
    <property type="component" value="Unassembled WGS sequence"/>
</dbReference>
<evidence type="ECO:0000256" key="1">
    <source>
        <dbReference type="SAM" id="SignalP"/>
    </source>
</evidence>
<dbReference type="CDD" id="cd13641">
    <property type="entry name" value="PBP2_HisX_like"/>
    <property type="match status" value="1"/>
</dbReference>
<feature type="chain" id="PRO_5046165997" evidence="1">
    <location>
        <begin position="20"/>
        <end position="321"/>
    </location>
</feature>
<comment type="caution">
    <text evidence="3">The sequence shown here is derived from an EMBL/GenBank/DDBJ whole genome shotgun (WGS) entry which is preliminary data.</text>
</comment>
<protein>
    <submittedName>
        <fullName evidence="3">ABC transporter substrate-binding protein</fullName>
    </submittedName>
</protein>
<sequence>MKKSLIAAAFGAAAVPGLAAADCGEVSITEMSFSSAIITTEIAAFLMEQGYGCEVTRVPLETIPAVTSLAENNEPDLVTELWVNSAGEVYDRLKAEGKVTELTEVLKPGGLEGWWIPTYLAEEHPELTTIQGILDNPELVDGRFHNCTDGWVCRIINRNNARAWGMEEAGIEILDHGSGETLAASLASAYEERKPWFGYYWAPTEIMGRFDMTPVDFGALDRKAHQANLNSETVDPKPSAYPPSLVYTVATTSFTEREPEIAEMMSKLSFQTDDMSALLAWMEENDANAEEAAVHFLRSNPDQWADWLNAEARERLAALLQ</sequence>
<dbReference type="Pfam" id="PF04069">
    <property type="entry name" value="OpuAC"/>
    <property type="match status" value="1"/>
</dbReference>
<proteinExistence type="predicted"/>
<dbReference type="InterPro" id="IPR007210">
    <property type="entry name" value="ABC_Gly_betaine_transp_sub-bd"/>
</dbReference>
<dbReference type="RefSeq" id="WP_386371815.1">
    <property type="nucleotide sequence ID" value="NZ_JBHUMP010000002.1"/>
</dbReference>
<reference evidence="4" key="1">
    <citation type="journal article" date="2019" name="Int. J. Syst. Evol. Microbiol.">
        <title>The Global Catalogue of Microorganisms (GCM) 10K type strain sequencing project: providing services to taxonomists for standard genome sequencing and annotation.</title>
        <authorList>
            <consortium name="The Broad Institute Genomics Platform"/>
            <consortium name="The Broad Institute Genome Sequencing Center for Infectious Disease"/>
            <person name="Wu L."/>
            <person name="Ma J."/>
        </authorList>
    </citation>
    <scope>NUCLEOTIDE SEQUENCE [LARGE SCALE GENOMIC DNA]</scope>
    <source>
        <strain evidence="4">TISTR 2562</strain>
    </source>
</reference>
<evidence type="ECO:0000259" key="2">
    <source>
        <dbReference type="Pfam" id="PF04069"/>
    </source>
</evidence>
<evidence type="ECO:0000313" key="4">
    <source>
        <dbReference type="Proteomes" id="UP001597474"/>
    </source>
</evidence>
<feature type="signal peptide" evidence="1">
    <location>
        <begin position="1"/>
        <end position="19"/>
    </location>
</feature>
<feature type="domain" description="ABC-type glycine betaine transport system substrate-binding" evidence="2">
    <location>
        <begin position="25"/>
        <end position="298"/>
    </location>
</feature>
<organism evidence="3 4">
    <name type="scientific">Sulfitobacter aestuarii</name>
    <dbReference type="NCBI Taxonomy" id="2161676"/>
    <lineage>
        <taxon>Bacteria</taxon>
        <taxon>Pseudomonadati</taxon>
        <taxon>Pseudomonadota</taxon>
        <taxon>Alphaproteobacteria</taxon>
        <taxon>Rhodobacterales</taxon>
        <taxon>Roseobacteraceae</taxon>
        <taxon>Sulfitobacter</taxon>
    </lineage>
</organism>
<dbReference type="Gene3D" id="3.40.190.100">
    <property type="entry name" value="Glycine betaine-binding periplasmic protein, domain 2"/>
    <property type="match status" value="1"/>
</dbReference>